<evidence type="ECO:0000256" key="5">
    <source>
        <dbReference type="ARBA" id="ARBA00022927"/>
    </source>
</evidence>
<feature type="transmembrane region" description="Helical" evidence="10">
    <location>
        <begin position="77"/>
        <end position="99"/>
    </location>
</feature>
<keyword evidence="10" id="KW-1003">Cell membrane</keyword>
<comment type="similarity">
    <text evidence="2 10 11">Belongs to the SecY/SEC61-alpha family.</text>
</comment>
<feature type="transmembrane region" description="Helical" evidence="10">
    <location>
        <begin position="236"/>
        <end position="255"/>
    </location>
</feature>
<reference evidence="12 13" key="1">
    <citation type="submission" date="2019-07" db="EMBL/GenBank/DDBJ databases">
        <title>Whole genome shotgun sequence of Brevifollis gellanilyticus NBRC 108608.</title>
        <authorList>
            <person name="Hosoyama A."/>
            <person name="Uohara A."/>
            <person name="Ohji S."/>
            <person name="Ichikawa N."/>
        </authorList>
    </citation>
    <scope>NUCLEOTIDE SEQUENCE [LARGE SCALE GENOMIC DNA]</scope>
    <source>
        <strain evidence="12 13">NBRC 108608</strain>
    </source>
</reference>
<dbReference type="HAMAP" id="MF_01465">
    <property type="entry name" value="SecY"/>
    <property type="match status" value="1"/>
</dbReference>
<evidence type="ECO:0000256" key="1">
    <source>
        <dbReference type="ARBA" id="ARBA00004141"/>
    </source>
</evidence>
<feature type="transmembrane region" description="Helical" evidence="10">
    <location>
        <begin position="201"/>
        <end position="224"/>
    </location>
</feature>
<dbReference type="GO" id="GO:0043952">
    <property type="term" value="P:protein transport by the Sec complex"/>
    <property type="evidence" value="ECO:0007669"/>
    <property type="project" value="UniProtKB-UniRule"/>
</dbReference>
<dbReference type="InterPro" id="IPR030659">
    <property type="entry name" value="SecY_CS"/>
</dbReference>
<evidence type="ECO:0000313" key="13">
    <source>
        <dbReference type="Proteomes" id="UP000321577"/>
    </source>
</evidence>
<proteinExistence type="inferred from homology"/>
<dbReference type="PIRSF" id="PIRSF004557">
    <property type="entry name" value="SecY"/>
    <property type="match status" value="1"/>
</dbReference>
<feature type="transmembrane region" description="Helical" evidence="10">
    <location>
        <begin position="166"/>
        <end position="189"/>
    </location>
</feature>
<evidence type="ECO:0000256" key="9">
    <source>
        <dbReference type="ARBA" id="ARBA00039733"/>
    </source>
</evidence>
<dbReference type="SUPFAM" id="SSF103491">
    <property type="entry name" value="Preprotein translocase SecY subunit"/>
    <property type="match status" value="1"/>
</dbReference>
<dbReference type="RefSeq" id="WP_146848828.1">
    <property type="nucleotide sequence ID" value="NZ_BKAG01000003.1"/>
</dbReference>
<dbReference type="GO" id="GO:0065002">
    <property type="term" value="P:intracellular protein transmembrane transport"/>
    <property type="evidence" value="ECO:0007669"/>
    <property type="project" value="UniProtKB-UniRule"/>
</dbReference>
<feature type="transmembrane region" description="Helical" evidence="10">
    <location>
        <begin position="416"/>
        <end position="436"/>
    </location>
</feature>
<keyword evidence="6 10" id="KW-1133">Transmembrane helix</keyword>
<dbReference type="PANTHER" id="PTHR10906">
    <property type="entry name" value="SECY/SEC61-ALPHA FAMILY MEMBER"/>
    <property type="match status" value="1"/>
</dbReference>
<name>A0A512M3Q9_9BACT</name>
<dbReference type="PRINTS" id="PR00303">
    <property type="entry name" value="SECYTRNLCASE"/>
</dbReference>
<evidence type="ECO:0000256" key="8">
    <source>
        <dbReference type="ARBA" id="ARBA00023136"/>
    </source>
</evidence>
<feature type="transmembrane region" description="Helical" evidence="10">
    <location>
        <begin position="330"/>
        <end position="348"/>
    </location>
</feature>
<dbReference type="FunFam" id="1.10.3370.10:FF:000001">
    <property type="entry name" value="Preprotein translocase subunit SecY"/>
    <property type="match status" value="1"/>
</dbReference>
<dbReference type="InterPro" id="IPR026593">
    <property type="entry name" value="SecY"/>
</dbReference>
<evidence type="ECO:0000256" key="7">
    <source>
        <dbReference type="ARBA" id="ARBA00023010"/>
    </source>
</evidence>
<comment type="caution">
    <text evidence="10">Lacks conserved residue(s) required for the propagation of feature annotation.</text>
</comment>
<dbReference type="GO" id="GO:0006605">
    <property type="term" value="P:protein targeting"/>
    <property type="evidence" value="ECO:0007669"/>
    <property type="project" value="UniProtKB-UniRule"/>
</dbReference>
<evidence type="ECO:0000256" key="3">
    <source>
        <dbReference type="ARBA" id="ARBA00022448"/>
    </source>
</evidence>
<feature type="transmembrane region" description="Helical" evidence="10">
    <location>
        <begin position="476"/>
        <end position="495"/>
    </location>
</feature>
<comment type="caution">
    <text evidence="12">The sequence shown here is derived from an EMBL/GenBank/DDBJ whole genome shotgun (WGS) entry which is preliminary data.</text>
</comment>
<dbReference type="PROSITE" id="PS00756">
    <property type="entry name" value="SECY_2"/>
    <property type="match status" value="1"/>
</dbReference>
<evidence type="ECO:0000256" key="2">
    <source>
        <dbReference type="ARBA" id="ARBA00005751"/>
    </source>
</evidence>
<dbReference type="EMBL" id="BKAG01000003">
    <property type="protein sequence ID" value="GEP41366.1"/>
    <property type="molecule type" value="Genomic_DNA"/>
</dbReference>
<feature type="transmembrane region" description="Helical" evidence="10">
    <location>
        <begin position="18"/>
        <end position="39"/>
    </location>
</feature>
<evidence type="ECO:0000256" key="11">
    <source>
        <dbReference type="RuleBase" id="RU004349"/>
    </source>
</evidence>
<dbReference type="InterPro" id="IPR002208">
    <property type="entry name" value="SecY/SEC61-alpha"/>
</dbReference>
<dbReference type="Gene3D" id="1.10.3370.10">
    <property type="entry name" value="SecY subunit domain"/>
    <property type="match status" value="1"/>
</dbReference>
<dbReference type="Pfam" id="PF00344">
    <property type="entry name" value="SecY"/>
    <property type="match status" value="1"/>
</dbReference>
<protein>
    <recommendedName>
        <fullName evidence="9 10">Protein translocase subunit SecY</fullName>
    </recommendedName>
</protein>
<dbReference type="GO" id="GO:0005886">
    <property type="term" value="C:plasma membrane"/>
    <property type="evidence" value="ECO:0007669"/>
    <property type="project" value="UniProtKB-SubCell"/>
</dbReference>
<keyword evidence="4 10" id="KW-0812">Transmembrane</keyword>
<comment type="subcellular location">
    <subcellularLocation>
        <location evidence="10">Cell membrane</location>
        <topology evidence="10">Multi-pass membrane protein</topology>
    </subcellularLocation>
    <subcellularLocation>
        <location evidence="1">Membrane</location>
        <topology evidence="1">Multi-pass membrane protein</topology>
    </subcellularLocation>
</comment>
<dbReference type="Proteomes" id="UP000321577">
    <property type="component" value="Unassembled WGS sequence"/>
</dbReference>
<keyword evidence="3 10" id="KW-0813">Transport</keyword>
<comment type="subunit">
    <text evidence="10">Component of the Sec protein translocase complex. Heterotrimer consisting of SecY, SecE and SecG subunits. The heterotrimers can form oligomers, although 1 heterotrimer is thought to be able to translocate proteins. Interacts with the ribosome. Interacts with SecDF, and other proteins may be involved. Interacts with SecA.</text>
</comment>
<evidence type="ECO:0000256" key="4">
    <source>
        <dbReference type="ARBA" id="ARBA00022692"/>
    </source>
</evidence>
<gene>
    <name evidence="10 12" type="primary">secY</name>
    <name evidence="12" type="ORF">BGE01nite_06570</name>
</gene>
<keyword evidence="13" id="KW-1185">Reference proteome</keyword>
<comment type="function">
    <text evidence="10">The central subunit of the protein translocation channel SecYEG. Consists of two halves formed by TMs 1-5 and 6-10. These two domains form a lateral gate at the front which open onto the bilayer between TMs 2 and 7, and are clamped together by SecE at the back. The channel is closed by both a pore ring composed of hydrophobic SecY resides and a short helix (helix 2A) on the extracellular side of the membrane which forms a plug. The plug probably moves laterally to allow the channel to open. The ring and the pore may move independently.</text>
</comment>
<dbReference type="AlphaFoldDB" id="A0A512M3Q9"/>
<feature type="transmembrane region" description="Helical" evidence="10">
    <location>
        <begin position="289"/>
        <end position="310"/>
    </location>
</feature>
<keyword evidence="7 10" id="KW-0811">Translocation</keyword>
<feature type="transmembrane region" description="Helical" evidence="10">
    <location>
        <begin position="388"/>
        <end position="410"/>
    </location>
</feature>
<sequence length="499" mass="54168">MISAFRDSFRVPELRSRILFTLAMIVIVRIGTAITLPGVDGSVLDEWIASRADSGGAAAQVAALLNVFSGGGLQNCAIFALGIMPYISASIMLQLLTAVYPPLSKMAREEGGRQKITQYTRLATIVLCVFQGYLLAKSLAQPGQNIFLGGLQDVINRTGKPLVPDYGPMFVIVTVITITAGTMLMMWLGEMITERGIGNGVSILICVNIVADLPGAMVQVWQTYVGNAANDASKPATLVLLVAFMIIVIAGVIAITQATRKIVIQYAKRVVGRKVYGGQSQHLPLKVNYSGVMPIIFAQAILLFPAQILSAIFPEVRWVQDFSALIGSGWVYYVLSAALIFFFSYFWVATMFQPTQISEDLKKSGGYLPGIRPGKPTADFLDFTMSRLTFAGAIFLTGLYVMPAVVSRFLGISPQTAQFFGGTSLLILVGVVLDVMRQIETYLLQSQYDGFLKKGRIRGRFDRMAQTGQQADSTTVVWLWTGIAIIALVGVAYFISTGK</sequence>
<dbReference type="OrthoDB" id="9809248at2"/>
<accession>A0A512M3Q9</accession>
<keyword evidence="8 10" id="KW-0472">Membrane</keyword>
<evidence type="ECO:0000256" key="10">
    <source>
        <dbReference type="HAMAP-Rule" id="MF_01465"/>
    </source>
</evidence>
<feature type="transmembrane region" description="Helical" evidence="10">
    <location>
        <begin position="119"/>
        <end position="136"/>
    </location>
</feature>
<dbReference type="NCBIfam" id="TIGR00967">
    <property type="entry name" value="3a0501s007"/>
    <property type="match status" value="1"/>
</dbReference>
<organism evidence="12 13">
    <name type="scientific">Brevifollis gellanilyticus</name>
    <dbReference type="NCBI Taxonomy" id="748831"/>
    <lineage>
        <taxon>Bacteria</taxon>
        <taxon>Pseudomonadati</taxon>
        <taxon>Verrucomicrobiota</taxon>
        <taxon>Verrucomicrobiia</taxon>
        <taxon>Verrucomicrobiales</taxon>
        <taxon>Verrucomicrobiaceae</taxon>
    </lineage>
</organism>
<evidence type="ECO:0000313" key="12">
    <source>
        <dbReference type="EMBL" id="GEP41366.1"/>
    </source>
</evidence>
<keyword evidence="5 10" id="KW-0653">Protein transport</keyword>
<evidence type="ECO:0000256" key="6">
    <source>
        <dbReference type="ARBA" id="ARBA00022989"/>
    </source>
</evidence>
<dbReference type="InterPro" id="IPR023201">
    <property type="entry name" value="SecY_dom_sf"/>
</dbReference>